<evidence type="ECO:0000259" key="12">
    <source>
        <dbReference type="Pfam" id="PF20260"/>
    </source>
</evidence>
<dbReference type="InterPro" id="IPR029028">
    <property type="entry name" value="Alpha/beta_knot_MTases"/>
</dbReference>
<comment type="catalytic activity">
    <reaction evidence="9 10">
        <text>uridine(1498) in 16S rRNA + S-adenosyl-L-methionine = N(3)-methyluridine(1498) in 16S rRNA + S-adenosyl-L-homocysteine + H(+)</text>
        <dbReference type="Rhea" id="RHEA:42920"/>
        <dbReference type="Rhea" id="RHEA-COMP:10283"/>
        <dbReference type="Rhea" id="RHEA-COMP:10284"/>
        <dbReference type="ChEBI" id="CHEBI:15378"/>
        <dbReference type="ChEBI" id="CHEBI:57856"/>
        <dbReference type="ChEBI" id="CHEBI:59789"/>
        <dbReference type="ChEBI" id="CHEBI:65315"/>
        <dbReference type="ChEBI" id="CHEBI:74502"/>
        <dbReference type="EC" id="2.1.1.193"/>
    </reaction>
</comment>
<dbReference type="PIRSF" id="PIRSF015601">
    <property type="entry name" value="MTase_slr0722"/>
    <property type="match status" value="1"/>
</dbReference>
<dbReference type="PANTHER" id="PTHR30027:SF3">
    <property type="entry name" value="16S RRNA (URACIL(1498)-N(3))-METHYLTRANSFERASE"/>
    <property type="match status" value="1"/>
</dbReference>
<proteinExistence type="inferred from homology"/>
<evidence type="ECO:0000313" key="13">
    <source>
        <dbReference type="EMBL" id="BBO85361.1"/>
    </source>
</evidence>
<dbReference type="NCBIfam" id="TIGR00046">
    <property type="entry name" value="RsmE family RNA methyltransferase"/>
    <property type="match status" value="1"/>
</dbReference>
<comment type="function">
    <text evidence="8 10">Specifically methylates the N3 position of the uracil ring of uridine 1498 (m3U1498) in 16S rRNA. Acts on the fully assembled 30S ribosomal subunit.</text>
</comment>
<dbReference type="Pfam" id="PF04452">
    <property type="entry name" value="Methyltrans_RNA"/>
    <property type="match status" value="1"/>
</dbReference>
<dbReference type="InterPro" id="IPR006700">
    <property type="entry name" value="RsmE"/>
</dbReference>
<keyword evidence="7 10" id="KW-0949">S-adenosyl-L-methionine</keyword>
<dbReference type="SUPFAM" id="SSF88697">
    <property type="entry name" value="PUA domain-like"/>
    <property type="match status" value="1"/>
</dbReference>
<dbReference type="Pfam" id="PF20260">
    <property type="entry name" value="PUA_4"/>
    <property type="match status" value="1"/>
</dbReference>
<dbReference type="PANTHER" id="PTHR30027">
    <property type="entry name" value="RIBOSOMAL RNA SMALL SUBUNIT METHYLTRANSFERASE E"/>
    <property type="match status" value="1"/>
</dbReference>
<feature type="domain" description="Ribosomal RNA small subunit methyltransferase E PUA-like" evidence="12">
    <location>
        <begin position="20"/>
        <end position="66"/>
    </location>
</feature>
<evidence type="ECO:0000256" key="4">
    <source>
        <dbReference type="ARBA" id="ARBA00022552"/>
    </source>
</evidence>
<evidence type="ECO:0000256" key="6">
    <source>
        <dbReference type="ARBA" id="ARBA00022679"/>
    </source>
</evidence>
<evidence type="ECO:0000256" key="8">
    <source>
        <dbReference type="ARBA" id="ARBA00025699"/>
    </source>
</evidence>
<comment type="similarity">
    <text evidence="2 10">Belongs to the RNA methyltransferase RsmE family.</text>
</comment>
<evidence type="ECO:0000313" key="14">
    <source>
        <dbReference type="Proteomes" id="UP000425960"/>
    </source>
</evidence>
<sequence length="248" mass="26979">MALRRFYIPPEMAGAVQPEITGSDAAHICRVLRLASGDTVELFDGTGRGYTARIVTCSPKRVAVAIEESFALLAESPVHITLAQGVLKDRKMDALIRQLTELGIDTWMPFYAARSIPVPGSKGLGPRLARWEKIALEAVKQCRRGCLPQIAPVDDFDAVIASSASFDLKIIFWEETLGAFRIPDTAPRQPHRILVVVGPEGGFSADEIQRARTHGFLTGGLGTRILRAETATLAACTLVQYCFGDMGR</sequence>
<name>A0A5K7ZZ00_9BACT</name>
<dbReference type="CDD" id="cd18084">
    <property type="entry name" value="RsmE-like"/>
    <property type="match status" value="1"/>
</dbReference>
<dbReference type="NCBIfam" id="NF008692">
    <property type="entry name" value="PRK11713.1-5"/>
    <property type="match status" value="1"/>
</dbReference>
<dbReference type="Gene3D" id="3.40.1280.10">
    <property type="match status" value="1"/>
</dbReference>
<gene>
    <name evidence="13" type="primary">rsmE</name>
    <name evidence="13" type="ORF">DSCO28_59270</name>
</gene>
<evidence type="ECO:0000256" key="10">
    <source>
        <dbReference type="PIRNR" id="PIRNR015601"/>
    </source>
</evidence>
<organism evidence="13 14">
    <name type="scientific">Desulfosarcina ovata subsp. sediminis</name>
    <dbReference type="NCBI Taxonomy" id="885957"/>
    <lineage>
        <taxon>Bacteria</taxon>
        <taxon>Pseudomonadati</taxon>
        <taxon>Thermodesulfobacteriota</taxon>
        <taxon>Desulfobacteria</taxon>
        <taxon>Desulfobacterales</taxon>
        <taxon>Desulfosarcinaceae</taxon>
        <taxon>Desulfosarcina</taxon>
    </lineage>
</organism>
<evidence type="ECO:0000256" key="1">
    <source>
        <dbReference type="ARBA" id="ARBA00004496"/>
    </source>
</evidence>
<dbReference type="GO" id="GO:0005737">
    <property type="term" value="C:cytoplasm"/>
    <property type="evidence" value="ECO:0007669"/>
    <property type="project" value="UniProtKB-SubCell"/>
</dbReference>
<evidence type="ECO:0000256" key="5">
    <source>
        <dbReference type="ARBA" id="ARBA00022603"/>
    </source>
</evidence>
<keyword evidence="5 10" id="KW-0489">Methyltransferase</keyword>
<feature type="domain" description="Ribosomal RNA small subunit methyltransferase E methyltransferase" evidence="11">
    <location>
        <begin position="75"/>
        <end position="240"/>
    </location>
</feature>
<accession>A0A5K7ZZ00</accession>
<reference evidence="13 14" key="1">
    <citation type="submission" date="2019-11" db="EMBL/GenBank/DDBJ databases">
        <title>Comparative genomics of hydrocarbon-degrading Desulfosarcina strains.</title>
        <authorList>
            <person name="Watanabe M."/>
            <person name="Kojima H."/>
            <person name="Fukui M."/>
        </authorList>
    </citation>
    <scope>NUCLEOTIDE SEQUENCE [LARGE SCALE GENOMIC DNA]</scope>
    <source>
        <strain evidence="13 14">28bB2T</strain>
    </source>
</reference>
<dbReference type="InterPro" id="IPR046886">
    <property type="entry name" value="RsmE_MTase_dom"/>
</dbReference>
<dbReference type="InterPro" id="IPR029026">
    <property type="entry name" value="tRNA_m1G_MTases_N"/>
</dbReference>
<dbReference type="Proteomes" id="UP000425960">
    <property type="component" value="Chromosome"/>
</dbReference>
<keyword evidence="4 10" id="KW-0698">rRNA processing</keyword>
<keyword evidence="6 10" id="KW-0808">Transferase</keyword>
<evidence type="ECO:0000256" key="7">
    <source>
        <dbReference type="ARBA" id="ARBA00022691"/>
    </source>
</evidence>
<dbReference type="InterPro" id="IPR015947">
    <property type="entry name" value="PUA-like_sf"/>
</dbReference>
<comment type="subcellular location">
    <subcellularLocation>
        <location evidence="1 10">Cytoplasm</location>
    </subcellularLocation>
</comment>
<keyword evidence="3 10" id="KW-0963">Cytoplasm</keyword>
<dbReference type="KEGG" id="dov:DSCO28_59270"/>
<evidence type="ECO:0000256" key="2">
    <source>
        <dbReference type="ARBA" id="ARBA00005528"/>
    </source>
</evidence>
<dbReference type="AlphaFoldDB" id="A0A5K7ZZ00"/>
<evidence type="ECO:0000256" key="3">
    <source>
        <dbReference type="ARBA" id="ARBA00022490"/>
    </source>
</evidence>
<dbReference type="GO" id="GO:0070475">
    <property type="term" value="P:rRNA base methylation"/>
    <property type="evidence" value="ECO:0007669"/>
    <property type="project" value="TreeGrafter"/>
</dbReference>
<dbReference type="SUPFAM" id="SSF75217">
    <property type="entry name" value="alpha/beta knot"/>
    <property type="match status" value="1"/>
</dbReference>
<dbReference type="InterPro" id="IPR046887">
    <property type="entry name" value="RsmE_PUA-like"/>
</dbReference>
<dbReference type="EC" id="2.1.1.193" evidence="10"/>
<dbReference type="EMBL" id="AP021876">
    <property type="protein sequence ID" value="BBO85361.1"/>
    <property type="molecule type" value="Genomic_DNA"/>
</dbReference>
<protein>
    <recommendedName>
        <fullName evidence="10">Ribosomal RNA small subunit methyltransferase E</fullName>
        <ecNumber evidence="10">2.1.1.193</ecNumber>
    </recommendedName>
</protein>
<evidence type="ECO:0000256" key="9">
    <source>
        <dbReference type="ARBA" id="ARBA00047944"/>
    </source>
</evidence>
<dbReference type="GO" id="GO:0070042">
    <property type="term" value="F:rRNA (uridine-N3-)-methyltransferase activity"/>
    <property type="evidence" value="ECO:0007669"/>
    <property type="project" value="TreeGrafter"/>
</dbReference>
<evidence type="ECO:0000259" key="11">
    <source>
        <dbReference type="Pfam" id="PF04452"/>
    </source>
</evidence>